<feature type="domain" description="BTB" evidence="1">
    <location>
        <begin position="3"/>
        <end position="101"/>
    </location>
</feature>
<dbReference type="Gene3D" id="3.30.710.10">
    <property type="entry name" value="Potassium Channel Kv1.1, Chain A"/>
    <property type="match status" value="1"/>
</dbReference>
<dbReference type="Pfam" id="PF02214">
    <property type="entry name" value="BTB_2"/>
    <property type="match status" value="1"/>
</dbReference>
<evidence type="ECO:0000313" key="2">
    <source>
        <dbReference type="EMBL" id="CAD8896114.1"/>
    </source>
</evidence>
<reference evidence="3" key="1">
    <citation type="submission" date="2021-01" db="EMBL/GenBank/DDBJ databases">
        <authorList>
            <person name="Corre E."/>
            <person name="Pelletier E."/>
            <person name="Niang G."/>
            <person name="Scheremetjew M."/>
            <person name="Finn R."/>
            <person name="Kale V."/>
            <person name="Holt S."/>
            <person name="Cochrane G."/>
            <person name="Meng A."/>
            <person name="Brown T."/>
            <person name="Cohen L."/>
        </authorList>
    </citation>
    <scope>NUCLEOTIDE SEQUENCE</scope>
    <source>
        <strain evidence="3">308</strain>
    </source>
</reference>
<dbReference type="SMART" id="SM00225">
    <property type="entry name" value="BTB"/>
    <property type="match status" value="1"/>
</dbReference>
<name>A0A6U5K645_9STRA</name>
<dbReference type="PANTHER" id="PTHR14499:SF136">
    <property type="entry name" value="GH08630P"/>
    <property type="match status" value="1"/>
</dbReference>
<dbReference type="AlphaFoldDB" id="A0A6U5K645"/>
<dbReference type="GO" id="GO:0051260">
    <property type="term" value="P:protein homooligomerization"/>
    <property type="evidence" value="ECO:0007669"/>
    <property type="project" value="InterPro"/>
</dbReference>
<dbReference type="InterPro" id="IPR003131">
    <property type="entry name" value="T1-type_BTB"/>
</dbReference>
<organism evidence="3">
    <name type="scientific">Corethron hystrix</name>
    <dbReference type="NCBI Taxonomy" id="216773"/>
    <lineage>
        <taxon>Eukaryota</taxon>
        <taxon>Sar</taxon>
        <taxon>Stramenopiles</taxon>
        <taxon>Ochrophyta</taxon>
        <taxon>Bacillariophyta</taxon>
        <taxon>Coscinodiscophyceae</taxon>
        <taxon>Corethrophycidae</taxon>
        <taxon>Corethrales</taxon>
        <taxon>Corethraceae</taxon>
        <taxon>Corethron</taxon>
    </lineage>
</organism>
<dbReference type="InterPro" id="IPR000210">
    <property type="entry name" value="BTB/POZ_dom"/>
</dbReference>
<dbReference type="EMBL" id="HBFR01032143">
    <property type="protein sequence ID" value="CAD8896115.1"/>
    <property type="molecule type" value="Transcribed_RNA"/>
</dbReference>
<dbReference type="CDD" id="cd18316">
    <property type="entry name" value="BTB_POZ_KCTD-like"/>
    <property type="match status" value="1"/>
</dbReference>
<accession>A0A6U5K645</accession>
<proteinExistence type="predicted"/>
<evidence type="ECO:0000313" key="3">
    <source>
        <dbReference type="EMBL" id="CAD8896115.1"/>
    </source>
</evidence>
<dbReference type="InterPro" id="IPR011333">
    <property type="entry name" value="SKP1/BTB/POZ_sf"/>
</dbReference>
<dbReference type="PANTHER" id="PTHR14499">
    <property type="entry name" value="POTASSIUM CHANNEL TETRAMERIZATION DOMAIN-CONTAINING"/>
    <property type="match status" value="1"/>
</dbReference>
<dbReference type="SUPFAM" id="SSF54695">
    <property type="entry name" value="POZ domain"/>
    <property type="match status" value="1"/>
</dbReference>
<evidence type="ECO:0000259" key="1">
    <source>
        <dbReference type="SMART" id="SM00225"/>
    </source>
</evidence>
<protein>
    <recommendedName>
        <fullName evidence="1">BTB domain-containing protein</fullName>
    </recommendedName>
</protein>
<sequence>MTETVLFNVGGKEYEVARSLLNDHPETMLARMASQEWNPDTDKKLFIERDGERFRYVLDYLRDGKAMLSIDVSKEALLVDMEFYGISASEESITVQDTKESLSSLLGVVVKTHSYFEKEILESKKQTFESEKRTTILKFAKFCFEDYVTRPKDYIAGNVFVLEFDKKEYPVNQYQSDELLKNLLSKIGLELSKIANYINGRTGAHLKKIKN</sequence>
<dbReference type="EMBL" id="HBFR01032142">
    <property type="protein sequence ID" value="CAD8896114.1"/>
    <property type="molecule type" value="Transcribed_RNA"/>
</dbReference>
<gene>
    <name evidence="2" type="ORF">CHYS00102_LOCUS23328</name>
    <name evidence="3" type="ORF">CHYS00102_LOCUS23329</name>
</gene>